<accession>A0A2M8PEQ2</accession>
<organism evidence="1 2">
    <name type="scientific">Candidatus Thermofonsia Clade 1 bacterium</name>
    <dbReference type="NCBI Taxonomy" id="2364210"/>
    <lineage>
        <taxon>Bacteria</taxon>
        <taxon>Bacillati</taxon>
        <taxon>Chloroflexota</taxon>
        <taxon>Candidatus Thermofontia</taxon>
        <taxon>Candidatus Thermofonsia Clade 1</taxon>
    </lineage>
</organism>
<evidence type="ECO:0000313" key="1">
    <source>
        <dbReference type="EMBL" id="PJF36033.1"/>
    </source>
</evidence>
<dbReference type="AlphaFoldDB" id="A0A2M8PEQ2"/>
<evidence type="ECO:0000313" key="2">
    <source>
        <dbReference type="Proteomes" id="UP000229681"/>
    </source>
</evidence>
<comment type="caution">
    <text evidence="1">The sequence shown here is derived from an EMBL/GenBank/DDBJ whole genome shotgun (WGS) entry which is preliminary data.</text>
</comment>
<gene>
    <name evidence="1" type="ORF">CUN49_07505</name>
</gene>
<proteinExistence type="predicted"/>
<sequence length="399" mass="43316">MSEYGKSLSVGLRTLRLLGVSLLILVFVASALPLNGFNTPIATPEAPASNYAHPAVPAGGTPVIVTGTYVHPSGMFTLPLVSGWQLPGDSPEESVAATPEQPITRAGATFINVSAASVVHAFVEDNPELSLKDFEALQAYYTAEQLSAAWSQYNGGWREIARRAVGETLIIDTEMTHEGLVYLGRQIARLQDRWLMVMRLVVPNNNPSLLEQLQATYEPYFQLLPSSINAPLFWRTLSDTVSGYLIRFPNTWQQEDGKPGAPYALSGELDGRTYRLNTRAVPNAAVPDEESARAWIAENYPRATVQTVQAEQRGDFTGYTLSFLAPDPDGNQRSLTATLINGAGTLYVAVLQTFAEGRDLLAPSDGSISPELFRIRQTFTPLRLVPLSAQPTPTPTPAG</sequence>
<dbReference type="EMBL" id="PGTM01000085">
    <property type="protein sequence ID" value="PJF36033.1"/>
    <property type="molecule type" value="Genomic_DNA"/>
</dbReference>
<reference evidence="1 2" key="1">
    <citation type="submission" date="2017-11" db="EMBL/GenBank/DDBJ databases">
        <title>Evolution of Phototrophy in the Chloroflexi Phylum Driven by Horizontal Gene Transfer.</title>
        <authorList>
            <person name="Ward L.M."/>
            <person name="Hemp J."/>
            <person name="Shih P.M."/>
            <person name="Mcglynn S.E."/>
            <person name="Fischer W."/>
        </authorList>
    </citation>
    <scope>NUCLEOTIDE SEQUENCE [LARGE SCALE GENOMIC DNA]</scope>
    <source>
        <strain evidence="1">JP3_13</strain>
    </source>
</reference>
<name>A0A2M8PEQ2_9CHLR</name>
<protein>
    <submittedName>
        <fullName evidence="1">Uncharacterized protein</fullName>
    </submittedName>
</protein>
<dbReference type="Proteomes" id="UP000229681">
    <property type="component" value="Unassembled WGS sequence"/>
</dbReference>